<feature type="non-terminal residue" evidence="2">
    <location>
        <position position="475"/>
    </location>
</feature>
<feature type="region of interest" description="Disordered" evidence="1">
    <location>
        <begin position="118"/>
        <end position="212"/>
    </location>
</feature>
<feature type="compositionally biased region" description="Basic and acidic residues" evidence="1">
    <location>
        <begin position="57"/>
        <end position="67"/>
    </location>
</feature>
<dbReference type="AlphaFoldDB" id="A0A3S1BUR3"/>
<feature type="compositionally biased region" description="Polar residues" evidence="1">
    <location>
        <begin position="345"/>
        <end position="367"/>
    </location>
</feature>
<dbReference type="EMBL" id="RQTK01000749">
    <property type="protein sequence ID" value="RUS75349.1"/>
    <property type="molecule type" value="Genomic_DNA"/>
</dbReference>
<feature type="compositionally biased region" description="Polar residues" evidence="1">
    <location>
        <begin position="195"/>
        <end position="212"/>
    </location>
</feature>
<feature type="region of interest" description="Disordered" evidence="1">
    <location>
        <begin position="47"/>
        <end position="102"/>
    </location>
</feature>
<dbReference type="Proteomes" id="UP000271974">
    <property type="component" value="Unassembled WGS sequence"/>
</dbReference>
<keyword evidence="3" id="KW-1185">Reference proteome</keyword>
<reference evidence="2 3" key="1">
    <citation type="submission" date="2019-01" db="EMBL/GenBank/DDBJ databases">
        <title>A draft genome assembly of the solar-powered sea slug Elysia chlorotica.</title>
        <authorList>
            <person name="Cai H."/>
            <person name="Li Q."/>
            <person name="Fang X."/>
            <person name="Li J."/>
            <person name="Curtis N.E."/>
            <person name="Altenburger A."/>
            <person name="Shibata T."/>
            <person name="Feng M."/>
            <person name="Maeda T."/>
            <person name="Schwartz J.A."/>
            <person name="Shigenobu S."/>
            <person name="Lundholm N."/>
            <person name="Nishiyama T."/>
            <person name="Yang H."/>
            <person name="Hasebe M."/>
            <person name="Li S."/>
            <person name="Pierce S.K."/>
            <person name="Wang J."/>
        </authorList>
    </citation>
    <scope>NUCLEOTIDE SEQUENCE [LARGE SCALE GENOMIC DNA]</scope>
    <source>
        <strain evidence="2">EC2010</strain>
        <tissue evidence="2">Whole organism of an adult</tissue>
    </source>
</reference>
<feature type="region of interest" description="Disordered" evidence="1">
    <location>
        <begin position="299"/>
        <end position="403"/>
    </location>
</feature>
<evidence type="ECO:0000313" key="3">
    <source>
        <dbReference type="Proteomes" id="UP000271974"/>
    </source>
</evidence>
<organism evidence="2 3">
    <name type="scientific">Elysia chlorotica</name>
    <name type="common">Eastern emerald elysia</name>
    <name type="synonym">Sea slug</name>
    <dbReference type="NCBI Taxonomy" id="188477"/>
    <lineage>
        <taxon>Eukaryota</taxon>
        <taxon>Metazoa</taxon>
        <taxon>Spiralia</taxon>
        <taxon>Lophotrochozoa</taxon>
        <taxon>Mollusca</taxon>
        <taxon>Gastropoda</taxon>
        <taxon>Heterobranchia</taxon>
        <taxon>Euthyneura</taxon>
        <taxon>Panpulmonata</taxon>
        <taxon>Sacoglossa</taxon>
        <taxon>Placobranchoidea</taxon>
        <taxon>Plakobranchidae</taxon>
        <taxon>Elysia</taxon>
    </lineage>
</organism>
<gene>
    <name evidence="2" type="ORF">EGW08_016894</name>
</gene>
<evidence type="ECO:0000256" key="1">
    <source>
        <dbReference type="SAM" id="MobiDB-lite"/>
    </source>
</evidence>
<protein>
    <submittedName>
        <fullName evidence="2">Uncharacterized protein</fullName>
    </submittedName>
</protein>
<feature type="compositionally biased region" description="Low complexity" evidence="1">
    <location>
        <begin position="312"/>
        <end position="328"/>
    </location>
</feature>
<proteinExistence type="predicted"/>
<dbReference type="OrthoDB" id="68020at2759"/>
<name>A0A3S1BUR3_ELYCH</name>
<evidence type="ECO:0000313" key="2">
    <source>
        <dbReference type="EMBL" id="RUS75349.1"/>
    </source>
</evidence>
<sequence length="475" mass="51216">MDIDALQGGASLSALSLVALGLVNLDLRIPEESVGLDKTGQRKLGLDVPKVMRKRPTTIEKGPDGKRVVKRGSRKRRPDSDDEDQPEDSKRRPPFFRKFVTSDCPLTDSAKLSLQKQQRFIERQQRASPVAPPAQGKRTEQHTGHGTGGGHSGSVTDSHQSADTAAIRDCEMETPSLPTSGDAPSAANAIPSGRNPASQHGQGASATTSSVHTCGRETVLSLPSTHVRFRSTGVKKGGVEHLPNFVAWVASSCLMTLARTSYIHRLNLMVADCSISRHFSLVPMRTHFCLKNARSQVATDKDKADPTLHAQTSPSLPKSSSLLKSPTTEQQTRPVMEERPVMDTGTATPTEQDSSLSQARDNSSEGQQSKDPEGLNKAPKTSVDSNLGPEGGPNSSSVESQAAEKNVLSNFGDVAQYKDLIRHLETTFQPDELDRDISQAELVALLPSHLVDKGLKLYSLIDAAGEMGLDERDVQ</sequence>
<feature type="compositionally biased region" description="Basic residues" evidence="1">
    <location>
        <begin position="68"/>
        <end position="77"/>
    </location>
</feature>
<comment type="caution">
    <text evidence="2">The sequence shown here is derived from an EMBL/GenBank/DDBJ whole genome shotgun (WGS) entry which is preliminary data.</text>
</comment>
<accession>A0A3S1BUR3</accession>